<accession>A0ABU9TMA4</accession>
<evidence type="ECO:0000313" key="5">
    <source>
        <dbReference type="Proteomes" id="UP001449225"/>
    </source>
</evidence>
<keyword evidence="5" id="KW-1185">Reference proteome</keyword>
<gene>
    <name evidence="4" type="ORF">WNY58_00385</name>
</gene>
<organism evidence="4 5">
    <name type="scientific">Neptuniibacter pectenicola</name>
    <dbReference type="NCBI Taxonomy" id="1806669"/>
    <lineage>
        <taxon>Bacteria</taxon>
        <taxon>Pseudomonadati</taxon>
        <taxon>Pseudomonadota</taxon>
        <taxon>Gammaproteobacteria</taxon>
        <taxon>Oceanospirillales</taxon>
        <taxon>Oceanospirillaceae</taxon>
        <taxon>Neptuniibacter</taxon>
    </lineage>
</organism>
<dbReference type="InterPro" id="IPR003140">
    <property type="entry name" value="PLipase/COase/thioEstase"/>
</dbReference>
<evidence type="ECO:0000256" key="2">
    <source>
        <dbReference type="SAM" id="SignalP"/>
    </source>
</evidence>
<dbReference type="InterPro" id="IPR029058">
    <property type="entry name" value="AB_hydrolase_fold"/>
</dbReference>
<dbReference type="PANTHER" id="PTHR43037">
    <property type="entry name" value="UNNAMED PRODUCT-RELATED"/>
    <property type="match status" value="1"/>
</dbReference>
<evidence type="ECO:0000313" key="4">
    <source>
        <dbReference type="EMBL" id="MEM5534834.1"/>
    </source>
</evidence>
<feature type="signal peptide" evidence="2">
    <location>
        <begin position="1"/>
        <end position="26"/>
    </location>
</feature>
<dbReference type="Proteomes" id="UP001449225">
    <property type="component" value="Unassembled WGS sequence"/>
</dbReference>
<dbReference type="RefSeq" id="WP_342853373.1">
    <property type="nucleotide sequence ID" value="NZ_JBBMRA010000001.1"/>
</dbReference>
<evidence type="ECO:0000256" key="1">
    <source>
        <dbReference type="ARBA" id="ARBA00022729"/>
    </source>
</evidence>
<dbReference type="PANTHER" id="PTHR43037:SF1">
    <property type="entry name" value="BLL1128 PROTEIN"/>
    <property type="match status" value="1"/>
</dbReference>
<evidence type="ECO:0000259" key="3">
    <source>
        <dbReference type="Pfam" id="PF02230"/>
    </source>
</evidence>
<name>A0ABU9TMA4_9GAMM</name>
<sequence>MNIARCLKNRLFWAMLSTVLSTFLYAGNEEEVEHQIVMDKGDARTALIHFPLMRDAETLPVLIVLHGGLGNAEHVQETTGLDKLGETEGFLTVYPNGTGLRFLKNRRTWNAGRCCGPAVKKSINDVGFLSRLIDDLVSDYQADPKKIYVTGFSNGAMMAYRLACEIPDKIAAIVPVSGTLAVDNCQAAIGVPILHIHGETDDNVPVLGGEGSRSVAGVKHRSVQDSLNIMMRDRGCGTAQTESFTHYERVKYDCTKGANVQLIMVKNSGHVWPEKIQANRTVWDFVSQFIKK</sequence>
<dbReference type="EMBL" id="JBBMRA010000001">
    <property type="protein sequence ID" value="MEM5534834.1"/>
    <property type="molecule type" value="Genomic_DNA"/>
</dbReference>
<dbReference type="Gene3D" id="3.40.50.1820">
    <property type="entry name" value="alpha/beta hydrolase"/>
    <property type="match status" value="1"/>
</dbReference>
<dbReference type="InterPro" id="IPR050955">
    <property type="entry name" value="Plant_Biomass_Hydrol_Est"/>
</dbReference>
<reference evidence="4 5" key="1">
    <citation type="submission" date="2024-03" db="EMBL/GenBank/DDBJ databases">
        <title>Community enrichment and isolation of bacterial strains for fucoidan degradation.</title>
        <authorList>
            <person name="Sichert A."/>
        </authorList>
    </citation>
    <scope>NUCLEOTIDE SEQUENCE [LARGE SCALE GENOMIC DNA]</scope>
    <source>
        <strain evidence="4 5">AS76</strain>
    </source>
</reference>
<protein>
    <submittedName>
        <fullName evidence="4">PHB depolymerase family esterase</fullName>
    </submittedName>
</protein>
<dbReference type="SUPFAM" id="SSF53474">
    <property type="entry name" value="alpha/beta-Hydrolases"/>
    <property type="match status" value="1"/>
</dbReference>
<feature type="chain" id="PRO_5046120678" evidence="2">
    <location>
        <begin position="27"/>
        <end position="292"/>
    </location>
</feature>
<proteinExistence type="predicted"/>
<keyword evidence="1 2" id="KW-0732">Signal</keyword>
<comment type="caution">
    <text evidence="4">The sequence shown here is derived from an EMBL/GenBank/DDBJ whole genome shotgun (WGS) entry which is preliminary data.</text>
</comment>
<feature type="domain" description="Phospholipase/carboxylesterase/thioesterase" evidence="3">
    <location>
        <begin position="129"/>
        <end position="210"/>
    </location>
</feature>
<dbReference type="Pfam" id="PF02230">
    <property type="entry name" value="Abhydrolase_2"/>
    <property type="match status" value="1"/>
</dbReference>